<evidence type="ECO:0000256" key="4">
    <source>
        <dbReference type="ARBA" id="ARBA00023157"/>
    </source>
</evidence>
<proteinExistence type="predicted"/>
<dbReference type="Proteomes" id="UP000829364">
    <property type="component" value="Chromosome 12"/>
</dbReference>
<evidence type="ECO:0000313" key="8">
    <source>
        <dbReference type="EMBL" id="UNI24641.1"/>
    </source>
</evidence>
<keyword evidence="1 5" id="KW-0645">Protease</keyword>
<evidence type="ECO:0000256" key="2">
    <source>
        <dbReference type="ARBA" id="ARBA00022801"/>
    </source>
</evidence>
<dbReference type="PROSITE" id="PS00135">
    <property type="entry name" value="TRYPSIN_SER"/>
    <property type="match status" value="1"/>
</dbReference>
<evidence type="ECO:0000256" key="6">
    <source>
        <dbReference type="SAM" id="SignalP"/>
    </source>
</evidence>
<dbReference type="FunFam" id="2.40.10.10:FF:000077">
    <property type="entry name" value="Predicted protein"/>
    <property type="match status" value="1"/>
</dbReference>
<feature type="signal peptide" evidence="6">
    <location>
        <begin position="1"/>
        <end position="18"/>
    </location>
</feature>
<dbReference type="KEGG" id="ptkz:JDV02_010374"/>
<dbReference type="GeneID" id="72072318"/>
<dbReference type="InterPro" id="IPR009003">
    <property type="entry name" value="Peptidase_S1_PA"/>
</dbReference>
<protein>
    <submittedName>
        <fullName evidence="8">Trypsin</fullName>
        <ecNumber evidence="8">3.4.21.4</ecNumber>
    </submittedName>
</protein>
<dbReference type="SMART" id="SM00020">
    <property type="entry name" value="Tryp_SPc"/>
    <property type="match status" value="1"/>
</dbReference>
<dbReference type="PROSITE" id="PS50240">
    <property type="entry name" value="TRYPSIN_DOM"/>
    <property type="match status" value="1"/>
</dbReference>
<dbReference type="InterPro" id="IPR001254">
    <property type="entry name" value="Trypsin_dom"/>
</dbReference>
<evidence type="ECO:0000256" key="5">
    <source>
        <dbReference type="RuleBase" id="RU363034"/>
    </source>
</evidence>
<dbReference type="InterPro" id="IPR033116">
    <property type="entry name" value="TRYPSIN_SER"/>
</dbReference>
<organism evidence="8 9">
    <name type="scientific">Purpureocillium takamizusanense</name>
    <dbReference type="NCBI Taxonomy" id="2060973"/>
    <lineage>
        <taxon>Eukaryota</taxon>
        <taxon>Fungi</taxon>
        <taxon>Dikarya</taxon>
        <taxon>Ascomycota</taxon>
        <taxon>Pezizomycotina</taxon>
        <taxon>Sordariomycetes</taxon>
        <taxon>Hypocreomycetidae</taxon>
        <taxon>Hypocreales</taxon>
        <taxon>Ophiocordycipitaceae</taxon>
        <taxon>Purpureocillium</taxon>
    </lineage>
</organism>
<feature type="chain" id="PRO_5040483024" evidence="6">
    <location>
        <begin position="19"/>
        <end position="259"/>
    </location>
</feature>
<dbReference type="SUPFAM" id="SSF50494">
    <property type="entry name" value="Trypsin-like serine proteases"/>
    <property type="match status" value="1"/>
</dbReference>
<name>A0A9Q8QSU0_9HYPO</name>
<keyword evidence="6" id="KW-0732">Signal</keyword>
<keyword evidence="9" id="KW-1185">Reference proteome</keyword>
<dbReference type="PANTHER" id="PTHR24252:SF7">
    <property type="entry name" value="HYALIN"/>
    <property type="match status" value="1"/>
</dbReference>
<evidence type="ECO:0000259" key="7">
    <source>
        <dbReference type="PROSITE" id="PS50240"/>
    </source>
</evidence>
<dbReference type="OrthoDB" id="4915747at2759"/>
<sequence>MAQKLAITITLMMSVVSAAAIPEEPVSAFIVGGELARPGEFPYIVSLSNGKSQFCGGALLNANTVLTAAHCSQDEKASAVRVRAGSLTWASGGTSVGVSSIFIHPNYDSNTTDNDVALWNLSTPIQASSTIGYAKLPEPESDPTPDSIATIAGWGDLASGDDSPPPAELRKVSVPVVSRETCRADLEHYGDVVTDNMFCAGLKEGGKDSCQGDSGGPIVDQATGALIGLVSWGEGCARASSPGVYVRLGNFVRFIADHM</sequence>
<gene>
    <name evidence="8" type="ORF">JDV02_010374</name>
</gene>
<feature type="domain" description="Peptidase S1" evidence="7">
    <location>
        <begin position="30"/>
        <end position="259"/>
    </location>
</feature>
<dbReference type="EC" id="3.4.21.4" evidence="8"/>
<keyword evidence="4" id="KW-1015">Disulfide bond</keyword>
<dbReference type="GO" id="GO:0006508">
    <property type="term" value="P:proteolysis"/>
    <property type="evidence" value="ECO:0007669"/>
    <property type="project" value="UniProtKB-KW"/>
</dbReference>
<dbReference type="PROSITE" id="PS00134">
    <property type="entry name" value="TRYPSIN_HIS"/>
    <property type="match status" value="1"/>
</dbReference>
<dbReference type="Gene3D" id="2.40.10.10">
    <property type="entry name" value="Trypsin-like serine proteases"/>
    <property type="match status" value="2"/>
</dbReference>
<dbReference type="CDD" id="cd00190">
    <property type="entry name" value="Tryp_SPc"/>
    <property type="match status" value="1"/>
</dbReference>
<evidence type="ECO:0000313" key="9">
    <source>
        <dbReference type="Proteomes" id="UP000829364"/>
    </source>
</evidence>
<reference evidence="8" key="1">
    <citation type="submission" date="2021-11" db="EMBL/GenBank/DDBJ databases">
        <title>Purpureocillium_takamizusanense_genome.</title>
        <authorList>
            <person name="Nguyen N.-H."/>
        </authorList>
    </citation>
    <scope>NUCLEOTIDE SEQUENCE</scope>
    <source>
        <strain evidence="8">PT3</strain>
    </source>
</reference>
<keyword evidence="3 5" id="KW-0720">Serine protease</keyword>
<dbReference type="EMBL" id="CP086365">
    <property type="protein sequence ID" value="UNI24641.1"/>
    <property type="molecule type" value="Genomic_DNA"/>
</dbReference>
<dbReference type="PRINTS" id="PR00722">
    <property type="entry name" value="CHYMOTRYPSIN"/>
</dbReference>
<dbReference type="RefSeq" id="XP_047848122.1">
    <property type="nucleotide sequence ID" value="XM_047992109.1"/>
</dbReference>
<keyword evidence="2 5" id="KW-0378">Hydrolase</keyword>
<accession>A0A9Q8QSU0</accession>
<dbReference type="GO" id="GO:0004252">
    <property type="term" value="F:serine-type endopeptidase activity"/>
    <property type="evidence" value="ECO:0007669"/>
    <property type="project" value="UniProtKB-EC"/>
</dbReference>
<dbReference type="InterPro" id="IPR001314">
    <property type="entry name" value="Peptidase_S1A"/>
</dbReference>
<dbReference type="InterPro" id="IPR018114">
    <property type="entry name" value="TRYPSIN_HIS"/>
</dbReference>
<dbReference type="PANTHER" id="PTHR24252">
    <property type="entry name" value="ACROSIN-RELATED"/>
    <property type="match status" value="1"/>
</dbReference>
<dbReference type="InterPro" id="IPR043504">
    <property type="entry name" value="Peptidase_S1_PA_chymotrypsin"/>
</dbReference>
<evidence type="ECO:0000256" key="1">
    <source>
        <dbReference type="ARBA" id="ARBA00022670"/>
    </source>
</evidence>
<evidence type="ECO:0000256" key="3">
    <source>
        <dbReference type="ARBA" id="ARBA00022825"/>
    </source>
</evidence>
<dbReference type="AlphaFoldDB" id="A0A9Q8QSU0"/>
<dbReference type="Pfam" id="PF00089">
    <property type="entry name" value="Trypsin"/>
    <property type="match status" value="1"/>
</dbReference>